<dbReference type="Proteomes" id="UP000327157">
    <property type="component" value="Chromosome 6"/>
</dbReference>
<accession>A0A5N5I048</accession>
<proteinExistence type="predicted"/>
<evidence type="ECO:0000313" key="1">
    <source>
        <dbReference type="EMBL" id="KAB2633555.1"/>
    </source>
</evidence>
<sequence length="105" mass="11780">MHRDSTRHCWHWHCRVISRLLLYISTKRRVGDQKVEAGFPLVLCMENVHSLPRQLKARGKQPTTFETCEAGARFGSGGPTISHLNGHVSPHCLHPHGPCAMCSTN</sequence>
<reference evidence="1 2" key="3">
    <citation type="submission" date="2019-11" db="EMBL/GenBank/DDBJ databases">
        <title>A de novo genome assembly of a pear dwarfing rootstock.</title>
        <authorList>
            <person name="Wang F."/>
            <person name="Wang J."/>
            <person name="Li S."/>
            <person name="Zhang Y."/>
            <person name="Fang M."/>
            <person name="Ma L."/>
            <person name="Zhao Y."/>
            <person name="Jiang S."/>
        </authorList>
    </citation>
    <scope>NUCLEOTIDE SEQUENCE [LARGE SCALE GENOMIC DNA]</scope>
    <source>
        <strain evidence="1">S2</strain>
        <tissue evidence="1">Leaf</tissue>
    </source>
</reference>
<reference evidence="2" key="2">
    <citation type="submission" date="2019-10" db="EMBL/GenBank/DDBJ databases">
        <title>A de novo genome assembly of a pear dwarfing rootstock.</title>
        <authorList>
            <person name="Wang F."/>
            <person name="Wang J."/>
            <person name="Li S."/>
            <person name="Zhang Y."/>
            <person name="Fang M."/>
            <person name="Ma L."/>
            <person name="Zhao Y."/>
            <person name="Jiang S."/>
        </authorList>
    </citation>
    <scope>NUCLEOTIDE SEQUENCE [LARGE SCALE GENOMIC DNA]</scope>
</reference>
<dbReference type="EMBL" id="SMOL01000120">
    <property type="protein sequence ID" value="KAB2633555.1"/>
    <property type="molecule type" value="Genomic_DNA"/>
</dbReference>
<evidence type="ECO:0000313" key="2">
    <source>
        <dbReference type="Proteomes" id="UP000327157"/>
    </source>
</evidence>
<dbReference type="AlphaFoldDB" id="A0A5N5I048"/>
<reference evidence="1 2" key="1">
    <citation type="submission" date="2019-09" db="EMBL/GenBank/DDBJ databases">
        <authorList>
            <person name="Ou C."/>
        </authorList>
    </citation>
    <scope>NUCLEOTIDE SEQUENCE [LARGE SCALE GENOMIC DNA]</scope>
    <source>
        <strain evidence="1">S2</strain>
        <tissue evidence="1">Leaf</tissue>
    </source>
</reference>
<protein>
    <submittedName>
        <fullName evidence="1">Uncharacterized protein</fullName>
    </submittedName>
</protein>
<organism evidence="1 2">
    <name type="scientific">Pyrus ussuriensis x Pyrus communis</name>
    <dbReference type="NCBI Taxonomy" id="2448454"/>
    <lineage>
        <taxon>Eukaryota</taxon>
        <taxon>Viridiplantae</taxon>
        <taxon>Streptophyta</taxon>
        <taxon>Embryophyta</taxon>
        <taxon>Tracheophyta</taxon>
        <taxon>Spermatophyta</taxon>
        <taxon>Magnoliopsida</taxon>
        <taxon>eudicotyledons</taxon>
        <taxon>Gunneridae</taxon>
        <taxon>Pentapetalae</taxon>
        <taxon>rosids</taxon>
        <taxon>fabids</taxon>
        <taxon>Rosales</taxon>
        <taxon>Rosaceae</taxon>
        <taxon>Amygdaloideae</taxon>
        <taxon>Maleae</taxon>
        <taxon>Pyrus</taxon>
    </lineage>
</organism>
<gene>
    <name evidence="1" type="ORF">D8674_029802</name>
</gene>
<comment type="caution">
    <text evidence="1">The sequence shown here is derived from an EMBL/GenBank/DDBJ whole genome shotgun (WGS) entry which is preliminary data.</text>
</comment>
<name>A0A5N5I048_9ROSA</name>
<keyword evidence="2" id="KW-1185">Reference proteome</keyword>